<dbReference type="PANTHER" id="PTHR13817">
    <property type="entry name" value="TITIN"/>
    <property type="match status" value="1"/>
</dbReference>
<dbReference type="PROSITE" id="PS50853">
    <property type="entry name" value="FN3"/>
    <property type="match status" value="2"/>
</dbReference>
<dbReference type="AlphaFoldDB" id="A0A1Z5IQX5"/>
<feature type="compositionally biased region" description="Low complexity" evidence="2">
    <location>
        <begin position="246"/>
        <end position="269"/>
    </location>
</feature>
<sequence>MADKTYDILDDKGNVKASAQPAPITVSGLSASTTYSGWHARYTGENILQALADFTTKATQTALAKPSAPTIAVTAGDGSANYTITDATATDEKVSSFKVLYQADGGTDWQTSNITDPTKLTGSISGLTNAKKYNFKAVATNATGDSDESAVVSATPVAPLAKPTAPTIAVTAGDGSADYTITDANISKEQVSSLKVLYQADGGTDWTTVNVADPTKLTGTVKSLTNGTAYDFKAIATNATGDSPESAVVKVTPAAPTAPASTTGTGTSK</sequence>
<feature type="domain" description="Fibronectin type-III" evidence="3">
    <location>
        <begin position="162"/>
        <end position="257"/>
    </location>
</feature>
<dbReference type="Gene3D" id="2.60.40.10">
    <property type="entry name" value="Immunoglobulins"/>
    <property type="match status" value="2"/>
</dbReference>
<dbReference type="SUPFAM" id="SSF49265">
    <property type="entry name" value="Fibronectin type III"/>
    <property type="match status" value="1"/>
</dbReference>
<protein>
    <submittedName>
        <fullName evidence="4">Fibronectin type III domain protein</fullName>
    </submittedName>
</protein>
<dbReference type="CDD" id="cd00063">
    <property type="entry name" value="FN3"/>
    <property type="match status" value="2"/>
</dbReference>
<reference evidence="4 5" key="1">
    <citation type="submission" date="2015-11" db="EMBL/GenBank/DDBJ databases">
        <title>Draft genome sequences of new species of the genus Lactobacillus isolated from orchardgrass silage.</title>
        <authorList>
            <person name="Tohno M."/>
            <person name="Tanizawa Y."/>
            <person name="Arita M."/>
        </authorList>
    </citation>
    <scope>NUCLEOTIDE SEQUENCE [LARGE SCALE GENOMIC DNA]</scope>
    <source>
        <strain evidence="4 5">IWT140</strain>
    </source>
</reference>
<dbReference type="InterPro" id="IPR013783">
    <property type="entry name" value="Ig-like_fold"/>
</dbReference>
<dbReference type="PANTHER" id="PTHR13817:SF166">
    <property type="entry name" value="NEURONAL IGCAM-RELATED"/>
    <property type="match status" value="1"/>
</dbReference>
<comment type="caution">
    <text evidence="4">The sequence shown here is derived from an EMBL/GenBank/DDBJ whole genome shotgun (WGS) entry which is preliminary data.</text>
</comment>
<feature type="region of interest" description="Disordered" evidence="2">
    <location>
        <begin position="242"/>
        <end position="269"/>
    </location>
</feature>
<proteinExistence type="predicted"/>
<evidence type="ECO:0000313" key="4">
    <source>
        <dbReference type="EMBL" id="GAX04076.1"/>
    </source>
</evidence>
<evidence type="ECO:0000256" key="2">
    <source>
        <dbReference type="SAM" id="MobiDB-lite"/>
    </source>
</evidence>
<evidence type="ECO:0000256" key="1">
    <source>
        <dbReference type="ARBA" id="ARBA00022737"/>
    </source>
</evidence>
<dbReference type="InterPro" id="IPR050964">
    <property type="entry name" value="Striated_Muscle_Regulatory"/>
</dbReference>
<accession>A0A1Z5IQX5</accession>
<evidence type="ECO:0000313" key="5">
    <source>
        <dbReference type="Proteomes" id="UP000198430"/>
    </source>
</evidence>
<gene>
    <name evidence="4" type="ORF">IWT140_01713</name>
</gene>
<feature type="domain" description="Fibronectin type-III" evidence="3">
    <location>
        <begin position="65"/>
        <end position="160"/>
    </location>
</feature>
<dbReference type="Proteomes" id="UP000198430">
    <property type="component" value="Unassembled WGS sequence"/>
</dbReference>
<dbReference type="RefSeq" id="WP_089089036.1">
    <property type="nucleotide sequence ID" value="NZ_BCMH01000012.1"/>
</dbReference>
<organism evidence="4 5">
    <name type="scientific">Secundilactobacillus pentosiphilus</name>
    <dbReference type="NCBI Taxonomy" id="1714682"/>
    <lineage>
        <taxon>Bacteria</taxon>
        <taxon>Bacillati</taxon>
        <taxon>Bacillota</taxon>
        <taxon>Bacilli</taxon>
        <taxon>Lactobacillales</taxon>
        <taxon>Lactobacillaceae</taxon>
        <taxon>Secundilactobacillus</taxon>
    </lineage>
</organism>
<dbReference type="InterPro" id="IPR003961">
    <property type="entry name" value="FN3_dom"/>
</dbReference>
<dbReference type="EMBL" id="BCMH01000012">
    <property type="protein sequence ID" value="GAX04076.1"/>
    <property type="molecule type" value="Genomic_DNA"/>
</dbReference>
<keyword evidence="5" id="KW-1185">Reference proteome</keyword>
<dbReference type="InterPro" id="IPR036116">
    <property type="entry name" value="FN3_sf"/>
</dbReference>
<name>A0A1Z5IQX5_9LACO</name>
<keyword evidence="1" id="KW-0677">Repeat</keyword>
<evidence type="ECO:0000259" key="3">
    <source>
        <dbReference type="PROSITE" id="PS50853"/>
    </source>
</evidence>